<organism evidence="1 2">
    <name type="scientific">Cichorium intybus</name>
    <name type="common">Chicory</name>
    <dbReference type="NCBI Taxonomy" id="13427"/>
    <lineage>
        <taxon>Eukaryota</taxon>
        <taxon>Viridiplantae</taxon>
        <taxon>Streptophyta</taxon>
        <taxon>Embryophyta</taxon>
        <taxon>Tracheophyta</taxon>
        <taxon>Spermatophyta</taxon>
        <taxon>Magnoliopsida</taxon>
        <taxon>eudicotyledons</taxon>
        <taxon>Gunneridae</taxon>
        <taxon>Pentapetalae</taxon>
        <taxon>asterids</taxon>
        <taxon>campanulids</taxon>
        <taxon>Asterales</taxon>
        <taxon>Asteraceae</taxon>
        <taxon>Cichorioideae</taxon>
        <taxon>Cichorieae</taxon>
        <taxon>Cichoriinae</taxon>
        <taxon>Cichorium</taxon>
    </lineage>
</organism>
<proteinExistence type="predicted"/>
<accession>A0ACB9GBH8</accession>
<reference evidence="2" key="1">
    <citation type="journal article" date="2022" name="Mol. Ecol. Resour.">
        <title>The genomes of chicory, endive, great burdock and yacon provide insights into Asteraceae palaeo-polyploidization history and plant inulin production.</title>
        <authorList>
            <person name="Fan W."/>
            <person name="Wang S."/>
            <person name="Wang H."/>
            <person name="Wang A."/>
            <person name="Jiang F."/>
            <person name="Liu H."/>
            <person name="Zhao H."/>
            <person name="Xu D."/>
            <person name="Zhang Y."/>
        </authorList>
    </citation>
    <scope>NUCLEOTIDE SEQUENCE [LARGE SCALE GENOMIC DNA]</scope>
    <source>
        <strain evidence="2">cv. Punajuju</strain>
    </source>
</reference>
<comment type="caution">
    <text evidence="1">The sequence shown here is derived from an EMBL/GenBank/DDBJ whole genome shotgun (WGS) entry which is preliminary data.</text>
</comment>
<protein>
    <submittedName>
        <fullName evidence="1">Uncharacterized protein</fullName>
    </submittedName>
</protein>
<gene>
    <name evidence="1" type="ORF">L2E82_10426</name>
</gene>
<name>A0ACB9GBH8_CICIN</name>
<evidence type="ECO:0000313" key="1">
    <source>
        <dbReference type="EMBL" id="KAI3780445.1"/>
    </source>
</evidence>
<reference evidence="1 2" key="2">
    <citation type="journal article" date="2022" name="Mol. Ecol. Resour.">
        <title>The genomes of chicory, endive, great burdock and yacon provide insights into Asteraceae paleo-polyploidization history and plant inulin production.</title>
        <authorList>
            <person name="Fan W."/>
            <person name="Wang S."/>
            <person name="Wang H."/>
            <person name="Wang A."/>
            <person name="Jiang F."/>
            <person name="Liu H."/>
            <person name="Zhao H."/>
            <person name="Xu D."/>
            <person name="Zhang Y."/>
        </authorList>
    </citation>
    <scope>NUCLEOTIDE SEQUENCE [LARGE SCALE GENOMIC DNA]</scope>
    <source>
        <strain evidence="2">cv. Punajuju</strain>
        <tissue evidence="1">Leaves</tissue>
    </source>
</reference>
<dbReference type="EMBL" id="CM042010">
    <property type="protein sequence ID" value="KAI3780445.1"/>
    <property type="molecule type" value="Genomic_DNA"/>
</dbReference>
<dbReference type="Proteomes" id="UP001055811">
    <property type="component" value="Linkage Group LG02"/>
</dbReference>
<sequence>MFTVGFLVSVGYVPAHFLLYRVLARRQGKLAILPFYSRMLYYFSKFRYYELDWVKTIEGVAMVAIMTTLVESLPTKGGLDDNISVPLEVNPVPMSLLSGFSINLCPKLALQMEDAMFFVQHAVNIVMVETYTRLLLIYPHSLFRSHLSHLHQRNPETFNKPAATLLVFPIKNLEIFIDEESERLICLNQLSDLIKFDHGYTASSPPIIHFLEVIQKFYYEQQKAFVKFVTGAPRLPIGGLASLNLKLTSYNCTQGEIEGVEGRYSWAHGRST</sequence>
<evidence type="ECO:0000313" key="2">
    <source>
        <dbReference type="Proteomes" id="UP001055811"/>
    </source>
</evidence>
<keyword evidence="2" id="KW-1185">Reference proteome</keyword>